<evidence type="ECO:0000259" key="8">
    <source>
        <dbReference type="Pfam" id="PF09115"/>
    </source>
</evidence>
<keyword evidence="3" id="KW-0808">Transferase</keyword>
<dbReference type="GO" id="GO:0008408">
    <property type="term" value="F:3'-5' exonuclease activity"/>
    <property type="evidence" value="ECO:0007669"/>
    <property type="project" value="InterPro"/>
</dbReference>
<proteinExistence type="predicted"/>
<evidence type="ECO:0000313" key="9">
    <source>
        <dbReference type="EMBL" id="AEF92946.1"/>
    </source>
</evidence>
<evidence type="ECO:0000256" key="5">
    <source>
        <dbReference type="ARBA" id="ARBA00022705"/>
    </source>
</evidence>
<sequence length="336" mass="37508">MVLKLKDVIGHREIVQILKNAVQRDRVAHAYLFLGPQGVGKQTVARAFARVLLCDRPIDGDACGRCRSCQQMAHDNHPDLHFMEPAGASIKIEQIRELLRKVQFKPYQAERQVFMLEMAEAMTTEAANCFLKTLEEPGSQSVFLLISHRPYALLPTILSRCQQLQFRPLSNGEVAAGLMHVCGLEPEKARQLAPMAGGSLGRAVQLAQGSDQWPARTKILDLVGRIPEMDKVQALGTAEELSADRAAAGEYLDLLLLWFRDMLVYKYTSDQSMLINQDVVDKLVQQVELYTPDGLVAIIEEIKQARDRVLANANTRLALEAMMLKIYSYGGLYNAS</sequence>
<evidence type="ECO:0000256" key="3">
    <source>
        <dbReference type="ARBA" id="ARBA00022679"/>
    </source>
</evidence>
<dbReference type="GO" id="GO:0009360">
    <property type="term" value="C:DNA polymerase III complex"/>
    <property type="evidence" value="ECO:0007669"/>
    <property type="project" value="InterPro"/>
</dbReference>
<keyword evidence="6" id="KW-0239">DNA-directed DNA polymerase</keyword>
<dbReference type="SUPFAM" id="SSF52540">
    <property type="entry name" value="P-loop containing nucleoside triphosphate hydrolases"/>
    <property type="match status" value="1"/>
</dbReference>
<dbReference type="AlphaFoldDB" id="F6B3Y1"/>
<dbReference type="HOGENOM" id="CLU_006229_4_5_9"/>
<keyword evidence="10" id="KW-1185">Reference proteome</keyword>
<evidence type="ECO:0000256" key="6">
    <source>
        <dbReference type="ARBA" id="ARBA00022932"/>
    </source>
</evidence>
<comment type="catalytic activity">
    <reaction evidence="7">
        <text>DNA(n) + a 2'-deoxyribonucleoside 5'-triphosphate = DNA(n+1) + diphosphate</text>
        <dbReference type="Rhea" id="RHEA:22508"/>
        <dbReference type="Rhea" id="RHEA-COMP:17339"/>
        <dbReference type="Rhea" id="RHEA-COMP:17340"/>
        <dbReference type="ChEBI" id="CHEBI:33019"/>
        <dbReference type="ChEBI" id="CHEBI:61560"/>
        <dbReference type="ChEBI" id="CHEBI:173112"/>
        <dbReference type="EC" id="2.7.7.7"/>
    </reaction>
</comment>
<dbReference type="PANTHER" id="PTHR11669">
    <property type="entry name" value="REPLICATION FACTOR C / DNA POLYMERASE III GAMMA-TAU SUBUNIT"/>
    <property type="match status" value="1"/>
</dbReference>
<dbReference type="GO" id="GO:0006261">
    <property type="term" value="P:DNA-templated DNA replication"/>
    <property type="evidence" value="ECO:0007669"/>
    <property type="project" value="TreeGrafter"/>
</dbReference>
<dbReference type="InterPro" id="IPR015199">
    <property type="entry name" value="DNA_pol_III_delta_C"/>
</dbReference>
<dbReference type="FunFam" id="3.40.50.300:FF:001255">
    <property type="entry name" value="DNA polymerase III subunit delta"/>
    <property type="match status" value="1"/>
</dbReference>
<dbReference type="SUPFAM" id="SSF48019">
    <property type="entry name" value="post-AAA+ oligomerization domain-like"/>
    <property type="match status" value="1"/>
</dbReference>
<dbReference type="PANTHER" id="PTHR11669:SF8">
    <property type="entry name" value="DNA POLYMERASE III SUBUNIT DELTA"/>
    <property type="match status" value="1"/>
</dbReference>
<protein>
    <recommendedName>
        <fullName evidence="2">DNA polymerase III subunit delta'</fullName>
        <ecNumber evidence="1">2.7.7.7</ecNumber>
    </recommendedName>
</protein>
<dbReference type="Gene3D" id="3.40.50.300">
    <property type="entry name" value="P-loop containing nucleotide triphosphate hydrolases"/>
    <property type="match status" value="1"/>
</dbReference>
<accession>F6B3Y1</accession>
<dbReference type="EC" id="2.7.7.7" evidence="1"/>
<dbReference type="Proteomes" id="UP000009226">
    <property type="component" value="Chromosome"/>
</dbReference>
<dbReference type="Pfam" id="PF09115">
    <property type="entry name" value="DNApol3-delta_C"/>
    <property type="match status" value="1"/>
</dbReference>
<dbReference type="InterPro" id="IPR027417">
    <property type="entry name" value="P-loop_NTPase"/>
</dbReference>
<reference evidence="9" key="1">
    <citation type="submission" date="2011-05" db="EMBL/GenBank/DDBJ databases">
        <title>Complete sequence of Desulfotomaculum carboxydivorans CO-1-SRB.</title>
        <authorList>
            <consortium name="US DOE Joint Genome Institute"/>
            <person name="Lucas S."/>
            <person name="Han J."/>
            <person name="Lapidus A."/>
            <person name="Cheng J.-F."/>
            <person name="Goodwin L."/>
            <person name="Pitluck S."/>
            <person name="Peters L."/>
            <person name="Mikhailova N."/>
            <person name="Lu M."/>
            <person name="Han C."/>
            <person name="Tapia R."/>
            <person name="Land M."/>
            <person name="Hauser L."/>
            <person name="Kyrpides N."/>
            <person name="Ivanova N."/>
            <person name="Pagani I."/>
            <person name="Stams A."/>
            <person name="Plugge C."/>
            <person name="Muyzer G."/>
            <person name="Kuever J."/>
            <person name="Parshina S."/>
            <person name="Ivanova A."/>
            <person name="Nazina T."/>
            <person name="Woyke T."/>
        </authorList>
    </citation>
    <scope>NUCLEOTIDE SEQUENCE [LARGE SCALE GENOMIC DNA]</scope>
    <source>
        <strain evidence="9">CO-1-SRB</strain>
    </source>
</reference>
<dbReference type="STRING" id="868595.Desca_0041"/>
<gene>
    <name evidence="9" type="ordered locus">Desca_0041</name>
</gene>
<evidence type="ECO:0000256" key="7">
    <source>
        <dbReference type="ARBA" id="ARBA00049244"/>
    </source>
</evidence>
<evidence type="ECO:0000256" key="4">
    <source>
        <dbReference type="ARBA" id="ARBA00022695"/>
    </source>
</evidence>
<dbReference type="InterPro" id="IPR008921">
    <property type="entry name" value="DNA_pol3_clamp-load_cplx_C"/>
</dbReference>
<name>F6B3Y1_DESCC</name>
<keyword evidence="5" id="KW-0235">DNA replication</keyword>
<dbReference type="Pfam" id="PF13177">
    <property type="entry name" value="DNA_pol3_delta2"/>
    <property type="match status" value="1"/>
</dbReference>
<dbReference type="GO" id="GO:0003677">
    <property type="term" value="F:DNA binding"/>
    <property type="evidence" value="ECO:0007669"/>
    <property type="project" value="InterPro"/>
</dbReference>
<dbReference type="InterPro" id="IPR004622">
    <property type="entry name" value="DNA_pol_HolB"/>
</dbReference>
<dbReference type="NCBIfam" id="TIGR00678">
    <property type="entry name" value="holB"/>
    <property type="match status" value="1"/>
</dbReference>
<evidence type="ECO:0000256" key="2">
    <source>
        <dbReference type="ARBA" id="ARBA00014363"/>
    </source>
</evidence>
<feature type="domain" description="DNA polymerase III delta subunit C-terminal" evidence="8">
    <location>
        <begin position="211"/>
        <end position="326"/>
    </location>
</feature>
<evidence type="ECO:0000313" key="10">
    <source>
        <dbReference type="Proteomes" id="UP000009226"/>
    </source>
</evidence>
<keyword evidence="4" id="KW-0548">Nucleotidyltransferase</keyword>
<dbReference type="Gene3D" id="1.20.272.10">
    <property type="match status" value="1"/>
</dbReference>
<evidence type="ECO:0000256" key="1">
    <source>
        <dbReference type="ARBA" id="ARBA00012417"/>
    </source>
</evidence>
<dbReference type="EMBL" id="CP002736">
    <property type="protein sequence ID" value="AEF92946.1"/>
    <property type="molecule type" value="Genomic_DNA"/>
</dbReference>
<dbReference type="eggNOG" id="COG2812">
    <property type="taxonomic scope" value="Bacteria"/>
</dbReference>
<dbReference type="KEGG" id="dca:Desca_0041"/>
<organism evidence="9 10">
    <name type="scientific">Desulfotomaculum nigrificans (strain DSM 14880 / VKM B-2319 / CO-1-SRB)</name>
    <name type="common">Desulfotomaculum carboxydivorans</name>
    <dbReference type="NCBI Taxonomy" id="868595"/>
    <lineage>
        <taxon>Bacteria</taxon>
        <taxon>Bacillati</taxon>
        <taxon>Bacillota</taxon>
        <taxon>Clostridia</taxon>
        <taxon>Eubacteriales</taxon>
        <taxon>Desulfotomaculaceae</taxon>
        <taxon>Desulfotomaculum</taxon>
    </lineage>
</organism>
<dbReference type="InterPro" id="IPR050238">
    <property type="entry name" value="DNA_Rep/Repair_Clamp_Loader"/>
</dbReference>
<dbReference type="GO" id="GO:0003887">
    <property type="term" value="F:DNA-directed DNA polymerase activity"/>
    <property type="evidence" value="ECO:0007669"/>
    <property type="project" value="UniProtKB-KW"/>
</dbReference>